<dbReference type="Proteomes" id="UP000008333">
    <property type="component" value="Unassembled WGS sequence"/>
</dbReference>
<protein>
    <recommendedName>
        <fullName evidence="3">Inner membrane complex protein 1c</fullName>
    </recommendedName>
</protein>
<name>A5KDK2_PLAVS</name>
<evidence type="ECO:0000313" key="1">
    <source>
        <dbReference type="EMBL" id="EDL42567.1"/>
    </source>
</evidence>
<reference evidence="1 2" key="1">
    <citation type="journal article" date="2008" name="Nature">
        <title>Comparative genomics of the neglected human malaria parasite Plasmodium vivax.</title>
        <authorList>
            <person name="Carlton J.M."/>
            <person name="Adams J.H."/>
            <person name="Silva J.C."/>
            <person name="Bidwell S.L."/>
            <person name="Lorenzi H."/>
            <person name="Caler E."/>
            <person name="Crabtree J."/>
            <person name="Angiuoli S.V."/>
            <person name="Merino E.F."/>
            <person name="Amedeo P."/>
            <person name="Cheng Q."/>
            <person name="Coulson R.M."/>
            <person name="Crabb B.S."/>
            <person name="Del Portillo H.A."/>
            <person name="Essien K."/>
            <person name="Feldblyum T.V."/>
            <person name="Fernandez-Becerra C."/>
            <person name="Gilson P.R."/>
            <person name="Gueye A.H."/>
            <person name="Guo X."/>
            <person name="Kang'a S."/>
            <person name="Kooij T.W."/>
            <person name="Korsinczky M."/>
            <person name="Meyer E.V."/>
            <person name="Nene V."/>
            <person name="Paulsen I."/>
            <person name="White O."/>
            <person name="Ralph S.A."/>
            <person name="Ren Q."/>
            <person name="Sargeant T.J."/>
            <person name="Salzberg S.L."/>
            <person name="Stoeckert C.J."/>
            <person name="Sullivan S.A."/>
            <person name="Yamamoto M.M."/>
            <person name="Hoffman S.L."/>
            <person name="Wortman J.R."/>
            <person name="Gardner M.J."/>
            <person name="Galinski M.R."/>
            <person name="Barnwell J.W."/>
            <person name="Fraser-Liggett C.M."/>
        </authorList>
    </citation>
    <scope>NUCLEOTIDE SEQUENCE [LARGE SCALE GENOMIC DNA]</scope>
    <source>
        <strain evidence="1 2">Salvador I</strain>
    </source>
</reference>
<dbReference type="VEuPathDB" id="PlasmoDB:PVX_193290"/>
<dbReference type="PhylomeDB" id="A5KDK2"/>
<dbReference type="InParanoid" id="A5KDK2"/>
<feature type="non-terminal residue" evidence="1">
    <location>
        <position position="299"/>
    </location>
</feature>
<dbReference type="EMBL" id="AAKM01001369">
    <property type="protein sequence ID" value="EDL42567.1"/>
    <property type="molecule type" value="Genomic_DNA"/>
</dbReference>
<gene>
    <name evidence="1" type="ORF">PVX_193290</name>
</gene>
<dbReference type="FunCoup" id="A5KDK2">
    <property type="interactions" value="695"/>
</dbReference>
<accession>A5KDK2</accession>
<organism evidence="1 2">
    <name type="scientific">Plasmodium vivax (strain Salvador I)</name>
    <dbReference type="NCBI Taxonomy" id="126793"/>
    <lineage>
        <taxon>Eukaryota</taxon>
        <taxon>Sar</taxon>
        <taxon>Alveolata</taxon>
        <taxon>Apicomplexa</taxon>
        <taxon>Aconoidasida</taxon>
        <taxon>Haemosporida</taxon>
        <taxon>Plasmodiidae</taxon>
        <taxon>Plasmodium</taxon>
        <taxon>Plasmodium (Plasmodium)</taxon>
    </lineage>
</organism>
<sequence>MSGSVNRSNSFQKADSMDAKETSTVDRKWVALTAYQPVDVVTKTVEVPVIKTVEKFVPKTIIQEKIIHVPKNVTHIVEKIVEVPEVKYIEKIVEVPHIHYKNKYVPKIEVVEKVVERQKIIEKWHDKIVEVPQIKEVVRFKEIEDAEEVIKYIPRNSKNINWEEEYQKYTQRKGQERYSLDNNAYQQKMSSYNDYNEKAYSQNAYSRSLDFMNKQSSSLNNQSNIRSEDFSQINFFNQYIGSAGASYDKQRNSVPTSSFDARGSLQLKRMPSEEAKPVGCCTSACTKGQDNSADIQHSG</sequence>
<dbReference type="InterPro" id="IPR022086">
    <property type="entry name" value="IMCp"/>
</dbReference>
<dbReference type="AlphaFoldDB" id="A5KDK2"/>
<proteinExistence type="predicted"/>
<comment type="caution">
    <text evidence="1">The sequence shown here is derived from an EMBL/GenBank/DDBJ whole genome shotgun (WGS) entry which is preliminary data.</text>
</comment>
<dbReference type="GeneID" id="5471571"/>
<dbReference type="KEGG" id="pvx:PVX_193290"/>
<evidence type="ECO:0000313" key="2">
    <source>
        <dbReference type="Proteomes" id="UP000008333"/>
    </source>
</evidence>
<evidence type="ECO:0008006" key="3">
    <source>
        <dbReference type="Google" id="ProtNLM"/>
    </source>
</evidence>
<dbReference type="RefSeq" id="XP_001612360.1">
    <property type="nucleotide sequence ID" value="XM_001612310.1"/>
</dbReference>
<keyword evidence="2" id="KW-1185">Reference proteome</keyword>
<dbReference type="Pfam" id="PF12314">
    <property type="entry name" value="IMCp"/>
    <property type="match status" value="1"/>
</dbReference>